<sequence>MEPQRGVMVSSAAFVILSLVSMSSAMAIFGCPPVDDRNANATLIANPHNCSTFYLCQQGIPVLMECPKNLQFNDALKVCDYADRANCVPLLPTLPPVPPEPTEAATEKIVIKKIVKEVIRPVTEGDAPVTDHVEEAKTSESEVPASVGSGDATEAAIVDADVNADVGSVVQPLAGTVTEAVEQGILGSVADDVGDTLGVL</sequence>
<organism evidence="1 2">
    <name type="scientific">Hyalomma asiaticum</name>
    <name type="common">Tick</name>
    <dbReference type="NCBI Taxonomy" id="266040"/>
    <lineage>
        <taxon>Eukaryota</taxon>
        <taxon>Metazoa</taxon>
        <taxon>Ecdysozoa</taxon>
        <taxon>Arthropoda</taxon>
        <taxon>Chelicerata</taxon>
        <taxon>Arachnida</taxon>
        <taxon>Acari</taxon>
        <taxon>Parasitiformes</taxon>
        <taxon>Ixodida</taxon>
        <taxon>Ixodoidea</taxon>
        <taxon>Ixodidae</taxon>
        <taxon>Hyalomminae</taxon>
        <taxon>Hyalomma</taxon>
    </lineage>
</organism>
<proteinExistence type="predicted"/>
<gene>
    <name evidence="1" type="ORF">HPB50_005155</name>
</gene>
<evidence type="ECO:0000313" key="2">
    <source>
        <dbReference type="Proteomes" id="UP000821845"/>
    </source>
</evidence>
<name>A0ACB7S6Y9_HYAAI</name>
<accession>A0ACB7S6Y9</accession>
<keyword evidence="2" id="KW-1185">Reference proteome</keyword>
<reference evidence="1" key="1">
    <citation type="submission" date="2020-05" db="EMBL/GenBank/DDBJ databases">
        <title>Large-scale comparative analyses of tick genomes elucidate their genetic diversity and vector capacities.</title>
        <authorList>
            <person name="Jia N."/>
            <person name="Wang J."/>
            <person name="Shi W."/>
            <person name="Du L."/>
            <person name="Sun Y."/>
            <person name="Zhan W."/>
            <person name="Jiang J."/>
            <person name="Wang Q."/>
            <person name="Zhang B."/>
            <person name="Ji P."/>
            <person name="Sakyi L.B."/>
            <person name="Cui X."/>
            <person name="Yuan T."/>
            <person name="Jiang B."/>
            <person name="Yang W."/>
            <person name="Lam T.T.-Y."/>
            <person name="Chang Q."/>
            <person name="Ding S."/>
            <person name="Wang X."/>
            <person name="Zhu J."/>
            <person name="Ruan X."/>
            <person name="Zhao L."/>
            <person name="Wei J."/>
            <person name="Que T."/>
            <person name="Du C."/>
            <person name="Cheng J."/>
            <person name="Dai P."/>
            <person name="Han X."/>
            <person name="Huang E."/>
            <person name="Gao Y."/>
            <person name="Liu J."/>
            <person name="Shao H."/>
            <person name="Ye R."/>
            <person name="Li L."/>
            <person name="Wei W."/>
            <person name="Wang X."/>
            <person name="Wang C."/>
            <person name="Yang T."/>
            <person name="Huo Q."/>
            <person name="Li W."/>
            <person name="Guo W."/>
            <person name="Chen H."/>
            <person name="Zhou L."/>
            <person name="Ni X."/>
            <person name="Tian J."/>
            <person name="Zhou Y."/>
            <person name="Sheng Y."/>
            <person name="Liu T."/>
            <person name="Pan Y."/>
            <person name="Xia L."/>
            <person name="Li J."/>
            <person name="Zhao F."/>
            <person name="Cao W."/>
        </authorList>
    </citation>
    <scope>NUCLEOTIDE SEQUENCE</scope>
    <source>
        <strain evidence="1">Hyas-2018</strain>
    </source>
</reference>
<comment type="caution">
    <text evidence="1">The sequence shown here is derived from an EMBL/GenBank/DDBJ whole genome shotgun (WGS) entry which is preliminary data.</text>
</comment>
<dbReference type="EMBL" id="CM023485">
    <property type="protein sequence ID" value="KAH6929706.1"/>
    <property type="molecule type" value="Genomic_DNA"/>
</dbReference>
<dbReference type="Proteomes" id="UP000821845">
    <property type="component" value="Chromosome 5"/>
</dbReference>
<evidence type="ECO:0000313" key="1">
    <source>
        <dbReference type="EMBL" id="KAH6929706.1"/>
    </source>
</evidence>
<protein>
    <submittedName>
        <fullName evidence="1">Uncharacterized protein</fullName>
    </submittedName>
</protein>